<feature type="region of interest" description="Disordered" evidence="1">
    <location>
        <begin position="68"/>
        <end position="180"/>
    </location>
</feature>
<name>A0ABQ9ZWK6_9CRUS</name>
<reference evidence="2 3" key="1">
    <citation type="journal article" date="2023" name="Nucleic Acids Res.">
        <title>The hologenome of Daphnia magna reveals possible DNA methylation and microbiome-mediated evolution of the host genome.</title>
        <authorList>
            <person name="Chaturvedi A."/>
            <person name="Li X."/>
            <person name="Dhandapani V."/>
            <person name="Marshall H."/>
            <person name="Kissane S."/>
            <person name="Cuenca-Cambronero M."/>
            <person name="Asole G."/>
            <person name="Calvet F."/>
            <person name="Ruiz-Romero M."/>
            <person name="Marangio P."/>
            <person name="Guigo R."/>
            <person name="Rago D."/>
            <person name="Mirbahai L."/>
            <person name="Eastwood N."/>
            <person name="Colbourne J.K."/>
            <person name="Zhou J."/>
            <person name="Mallon E."/>
            <person name="Orsini L."/>
        </authorList>
    </citation>
    <scope>NUCLEOTIDE SEQUENCE [LARGE SCALE GENOMIC DNA]</scope>
    <source>
        <strain evidence="2">LRV0_1</strain>
    </source>
</reference>
<dbReference type="Proteomes" id="UP001234178">
    <property type="component" value="Unassembled WGS sequence"/>
</dbReference>
<gene>
    <name evidence="2" type="ORF">OUZ56_032246</name>
</gene>
<proteinExistence type="predicted"/>
<comment type="caution">
    <text evidence="2">The sequence shown here is derived from an EMBL/GenBank/DDBJ whole genome shotgun (WGS) entry which is preliminary data.</text>
</comment>
<sequence>MDIITENGPVSFEEAQQQLNEINLSLASSGTSEVLPSSESQINFKTQDLFREDPDQANSYHSILDISQSRSSASFVTSSPHISKKSSSRKQTSGSTRFPTVAKRPITSTAATRSNKRNTSSSSPSQGLNNETMVSITAITRTPTEGRSSPAQVQPGSSSRSNTRHSPPLQGARVSKEKATTVLSVRTESPVANQIPLAVAVEKDVCTDKVEWRKEMLRQNMVTHALLRDLIPQKRLISKVLQTFLTRFTQKVEKEVKLPLNQFEEIEALNTALLDMELSVSLCGIQIDKLLVVMAILETHKKQTNISKIITAVQTARRFHAAQYQKYLNTDDEANDEDVGGEGERPRVDVQTISEIESRVNQILKSLEVYSDTQA</sequence>
<accession>A0ABQ9ZWK6</accession>
<dbReference type="EMBL" id="JAOYFB010000005">
    <property type="protein sequence ID" value="KAK4017299.1"/>
    <property type="molecule type" value="Genomic_DNA"/>
</dbReference>
<feature type="compositionally biased region" description="Polar residues" evidence="1">
    <location>
        <begin position="126"/>
        <end position="165"/>
    </location>
</feature>
<protein>
    <submittedName>
        <fullName evidence="2">Uncharacterized protein</fullName>
    </submittedName>
</protein>
<evidence type="ECO:0000256" key="1">
    <source>
        <dbReference type="SAM" id="MobiDB-lite"/>
    </source>
</evidence>
<evidence type="ECO:0000313" key="2">
    <source>
        <dbReference type="EMBL" id="KAK4017299.1"/>
    </source>
</evidence>
<organism evidence="2 3">
    <name type="scientific">Daphnia magna</name>
    <dbReference type="NCBI Taxonomy" id="35525"/>
    <lineage>
        <taxon>Eukaryota</taxon>
        <taxon>Metazoa</taxon>
        <taxon>Ecdysozoa</taxon>
        <taxon>Arthropoda</taxon>
        <taxon>Crustacea</taxon>
        <taxon>Branchiopoda</taxon>
        <taxon>Diplostraca</taxon>
        <taxon>Cladocera</taxon>
        <taxon>Anomopoda</taxon>
        <taxon>Daphniidae</taxon>
        <taxon>Daphnia</taxon>
    </lineage>
</organism>
<feature type="compositionally biased region" description="Polar residues" evidence="1">
    <location>
        <begin position="68"/>
        <end position="77"/>
    </location>
</feature>
<evidence type="ECO:0000313" key="3">
    <source>
        <dbReference type="Proteomes" id="UP001234178"/>
    </source>
</evidence>
<keyword evidence="3" id="KW-1185">Reference proteome</keyword>